<keyword evidence="4" id="KW-1185">Reference proteome</keyword>
<proteinExistence type="predicted"/>
<accession>A0ABT4SVT8</accession>
<evidence type="ECO:0000313" key="4">
    <source>
        <dbReference type="Proteomes" id="UP001212498"/>
    </source>
</evidence>
<comment type="caution">
    <text evidence="3">The sequence shown here is derived from an EMBL/GenBank/DDBJ whole genome shotgun (WGS) entry which is preliminary data.</text>
</comment>
<protein>
    <submittedName>
        <fullName evidence="3">Uncharacterized protein</fullName>
    </submittedName>
</protein>
<reference evidence="3 4" key="1">
    <citation type="submission" date="2022-11" db="EMBL/GenBank/DDBJ databases">
        <title>Nonomuraea corallina sp. nov., a new species of the genus Nonomuraea isolated from sea side sediment in Thai sea.</title>
        <authorList>
            <person name="Ngamcharungchit C."/>
            <person name="Matsumoto A."/>
            <person name="Suriyachadkun C."/>
            <person name="Panbangred W."/>
            <person name="Inahashi Y."/>
            <person name="Intra B."/>
        </authorList>
    </citation>
    <scope>NUCLEOTIDE SEQUENCE [LARGE SCALE GENOMIC DNA]</scope>
    <source>
        <strain evidence="3 4">DSM 43553</strain>
    </source>
</reference>
<keyword evidence="2" id="KW-0472">Membrane</keyword>
<evidence type="ECO:0000313" key="3">
    <source>
        <dbReference type="EMBL" id="MDA0641149.1"/>
    </source>
</evidence>
<sequence>MRKTTHCDLCPGRWSGAGACGECPVTEFRLEAPPTTPISDRDEPPAADFSRPHPLDIKKADNEVTRHLCCAAQADMVFAQRLFDHIIRQPQRGIAVSPGVHLPAILRHACSGRRRRALRDCAFTAINLLGVLTVLGSVAGAVYTLSLTPLRFVPWALGAMLIGTTLVKFVYKLVHNRMIAVVLSPGRFSAANAPNPIKPLLRRRLAQIEELTQGNVSIYRKFEPFTGYGEVIGGWSFAIDVEKPRHEGGITIPFEVHNIRQYVATQVKALDWKGLEVEDRIFVSGRDVQKNDGFVDRTGRPLPTVNGERFDSLLAERDARARPYTVIRLIGWDGELALTIFLRFAIVKKNLFIEASHSVLTPLQARYHSYDKIKPIATPWGFARLAVRSLSIFEGMISAFAHLGEFIQDRRALADTDIPVHERTFNHGASYCVREEASDLRYRRYFQKLDSEMYTKVVEQRVFDALVQFFDDHNVHTGELVERQTTILNNGVLVTGGGSLNADSVAAGENAQATSYGSASSGKKGR</sequence>
<keyword evidence="2" id="KW-0812">Transmembrane</keyword>
<evidence type="ECO:0000256" key="1">
    <source>
        <dbReference type="SAM" id="MobiDB-lite"/>
    </source>
</evidence>
<feature type="transmembrane region" description="Helical" evidence="2">
    <location>
        <begin position="152"/>
        <end position="171"/>
    </location>
</feature>
<gene>
    <name evidence="3" type="ORF">OUY24_11020</name>
</gene>
<dbReference type="Proteomes" id="UP001212498">
    <property type="component" value="Unassembled WGS sequence"/>
</dbReference>
<evidence type="ECO:0000256" key="2">
    <source>
        <dbReference type="SAM" id="Phobius"/>
    </source>
</evidence>
<feature type="region of interest" description="Disordered" evidence="1">
    <location>
        <begin position="32"/>
        <end position="54"/>
    </location>
</feature>
<keyword evidence="2" id="KW-1133">Transmembrane helix</keyword>
<organism evidence="3 4">
    <name type="scientific">Nonomuraea ferruginea</name>
    <dbReference type="NCBI Taxonomy" id="46174"/>
    <lineage>
        <taxon>Bacteria</taxon>
        <taxon>Bacillati</taxon>
        <taxon>Actinomycetota</taxon>
        <taxon>Actinomycetes</taxon>
        <taxon>Streptosporangiales</taxon>
        <taxon>Streptosporangiaceae</taxon>
        <taxon>Nonomuraea</taxon>
    </lineage>
</organism>
<dbReference type="RefSeq" id="WP_271276149.1">
    <property type="nucleotide sequence ID" value="NZ_BAABFD010000016.1"/>
</dbReference>
<feature type="compositionally biased region" description="Basic and acidic residues" evidence="1">
    <location>
        <begin position="39"/>
        <end position="54"/>
    </location>
</feature>
<name>A0ABT4SVT8_9ACTN</name>
<feature type="transmembrane region" description="Helical" evidence="2">
    <location>
        <begin position="121"/>
        <end position="146"/>
    </location>
</feature>
<dbReference type="EMBL" id="JAPNUD010000021">
    <property type="protein sequence ID" value="MDA0641149.1"/>
    <property type="molecule type" value="Genomic_DNA"/>
</dbReference>